<keyword evidence="8" id="KW-0472">Membrane</keyword>
<keyword evidence="4" id="KW-1003">Cell membrane</keyword>
<dbReference type="Proteomes" id="UP000694723">
    <property type="component" value="Unplaced"/>
</dbReference>
<dbReference type="InterPro" id="IPR000095">
    <property type="entry name" value="CRIB_dom"/>
</dbReference>
<dbReference type="PROSITE" id="PS50108">
    <property type="entry name" value="CRIB"/>
    <property type="match status" value="1"/>
</dbReference>
<dbReference type="Ensembl" id="ENSSSCT00065083087.1">
    <property type="protein sequence ID" value="ENSSSCP00065036194.1"/>
    <property type="gene ID" value="ENSSSCG00065060662.1"/>
</dbReference>
<evidence type="ECO:0000256" key="5">
    <source>
        <dbReference type="ARBA" id="ARBA00022490"/>
    </source>
</evidence>
<evidence type="ECO:0000256" key="2">
    <source>
        <dbReference type="ARBA" id="ARBA00004245"/>
    </source>
</evidence>
<name>A0A4X1W1R4_PIG</name>
<evidence type="ECO:0000256" key="12">
    <source>
        <dbReference type="ARBA" id="ARBA00025235"/>
    </source>
</evidence>
<dbReference type="InterPro" id="IPR039056">
    <property type="entry name" value="SPEC"/>
</dbReference>
<dbReference type="Ensembl" id="ENSSSCT00070056345.1">
    <property type="protein sequence ID" value="ENSSSCP00070047874.1"/>
    <property type="gene ID" value="ENSSSCG00070028081.1"/>
</dbReference>
<dbReference type="FunFam" id="3.90.810.10:FF:000015">
    <property type="entry name" value="CDC42 small effector protein 1"/>
    <property type="match status" value="1"/>
</dbReference>
<evidence type="ECO:0000256" key="8">
    <source>
        <dbReference type="ARBA" id="ARBA00023136"/>
    </source>
</evidence>
<dbReference type="PANTHER" id="PTHR13502">
    <property type="entry name" value="CDC42 SMALL EFFECTOR PROTEIN HOMOLOG"/>
    <property type="match status" value="1"/>
</dbReference>
<evidence type="ECO:0000256" key="1">
    <source>
        <dbReference type="ARBA" id="ARBA00004193"/>
    </source>
</evidence>
<evidence type="ECO:0000313" key="17">
    <source>
        <dbReference type="Ensembl" id="ENSSSCP00070047874.1"/>
    </source>
</evidence>
<dbReference type="GO" id="GO:0035023">
    <property type="term" value="P:regulation of Rho protein signal transduction"/>
    <property type="evidence" value="ECO:0007669"/>
    <property type="project" value="InterPro"/>
</dbReference>
<evidence type="ECO:0000256" key="3">
    <source>
        <dbReference type="ARBA" id="ARBA00005720"/>
    </source>
</evidence>
<dbReference type="Proteomes" id="UP000314985">
    <property type="component" value="Chromosome 4"/>
</dbReference>
<comment type="similarity">
    <text evidence="3">Belongs to the CDC42SE/SPEC family.</text>
</comment>
<evidence type="ECO:0000259" key="16">
    <source>
        <dbReference type="PROSITE" id="PS50108"/>
    </source>
</evidence>
<accession>A0A4X1W1R4</accession>
<feature type="region of interest" description="Disordered" evidence="15">
    <location>
        <begin position="75"/>
        <end position="128"/>
    </location>
</feature>
<comment type="subunit">
    <text evidence="13">Interacts with CDC42 (in GTP-bound form). Interacts weakly with RAC1 and not at all with RHOA.</text>
</comment>
<dbReference type="RefSeq" id="XP_013852618.1">
    <property type="nucleotide sequence ID" value="XM_013997164.2"/>
</dbReference>
<organism evidence="17 18">
    <name type="scientific">Sus scrofa</name>
    <name type="common">Pig</name>
    <dbReference type="NCBI Taxonomy" id="9823"/>
    <lineage>
        <taxon>Eukaryota</taxon>
        <taxon>Metazoa</taxon>
        <taxon>Chordata</taxon>
        <taxon>Craniata</taxon>
        <taxon>Vertebrata</taxon>
        <taxon>Euteleostomi</taxon>
        <taxon>Mammalia</taxon>
        <taxon>Eutheria</taxon>
        <taxon>Laurasiatheria</taxon>
        <taxon>Artiodactyla</taxon>
        <taxon>Suina</taxon>
        <taxon>Suidae</taxon>
        <taxon>Sus</taxon>
    </lineage>
</organism>
<comment type="subcellular location">
    <subcellularLocation>
        <location evidence="1">Cell membrane</location>
        <topology evidence="1">Lipid-anchor</topology>
    </subcellularLocation>
    <subcellularLocation>
        <location evidence="2">Cytoplasm</location>
        <location evidence="2">Cytoskeleton</location>
    </subcellularLocation>
</comment>
<evidence type="ECO:0000256" key="6">
    <source>
        <dbReference type="ARBA" id="ARBA00022907"/>
    </source>
</evidence>
<keyword evidence="7" id="KW-0133">Cell shape</keyword>
<keyword evidence="9" id="KW-0564">Palmitate</keyword>
<evidence type="ECO:0000256" key="7">
    <source>
        <dbReference type="ARBA" id="ARBA00022960"/>
    </source>
</evidence>
<evidence type="ECO:0000256" key="11">
    <source>
        <dbReference type="ARBA" id="ARBA00023288"/>
    </source>
</evidence>
<dbReference type="GO" id="GO:0006909">
    <property type="term" value="P:phagocytosis"/>
    <property type="evidence" value="ECO:0007669"/>
    <property type="project" value="UniProtKB-KW"/>
</dbReference>
<sequence length="265" mass="28078">MEERSVLLFPNLISGYELFLRIRKILHPSRFASPPSRRVNTPSSIPSGIGHRKTGGCACFCKSLKKVGAGGFGGSASSCPATSGARRDSAIPEGPAWMPGPPRGSTFPGSTRRGGGPRGLPRPLPRPFTEQCLLSPEWSCAPGSQPDGFRNRVAAVSALGQPHLCRPALGSPPRRGASPGTPHWRAPSGGPPPAAGRLDAVAEQKKKRRRIDRTMIGEPMNFVHLTHIGSGEMGAGDGLAMTGAVQEQMRSKGNRDRPWSNSRGL</sequence>
<dbReference type="GeneID" id="100156313"/>
<feature type="compositionally biased region" description="Basic and acidic residues" evidence="15">
    <location>
        <begin position="249"/>
        <end position="258"/>
    </location>
</feature>
<dbReference type="PANTHER" id="PTHR13502:SF3">
    <property type="entry name" value="CDC42 SMALL EFFECTOR PROTEIN 1"/>
    <property type="match status" value="1"/>
</dbReference>
<reference evidence="17 18" key="1">
    <citation type="submission" date="2017-08" db="EMBL/GenBank/DDBJ databases">
        <title>USMARCv1.0.</title>
        <authorList>
            <person name="Hannum G.I."/>
            <person name="Koren S."/>
            <person name="Schroeder S.G."/>
            <person name="Chin S.C."/>
            <person name="Nonneman D.J."/>
            <person name="Becker S.A."/>
            <person name="Rosen B.D."/>
            <person name="Bickhart D.M."/>
            <person name="Putnam N.H."/>
            <person name="Green R.E."/>
            <person name="Tuggle C.K."/>
            <person name="Liu H."/>
            <person name="Rohrer G.A."/>
            <person name="Warr A."/>
            <person name="Hall R."/>
            <person name="Kim K."/>
            <person name="Hume D.A."/>
            <person name="Talbot R."/>
            <person name="Chow W."/>
            <person name="Howe K."/>
            <person name="Schwartz A.S."/>
            <person name="Watson M."/>
            <person name="Archibald A.L."/>
            <person name="Phillippy A.M."/>
            <person name="Smith T.P.L."/>
        </authorList>
    </citation>
    <scope>NUCLEOTIDE SEQUENCE [LARGE SCALE GENOMIC DNA]</scope>
</reference>
<reference evidence="17" key="2">
    <citation type="submission" date="2025-05" db="UniProtKB">
        <authorList>
            <consortium name="Ensembl"/>
        </authorList>
    </citation>
    <scope>IDENTIFICATION</scope>
</reference>
<dbReference type="GO" id="GO:0005886">
    <property type="term" value="C:plasma membrane"/>
    <property type="evidence" value="ECO:0007669"/>
    <property type="project" value="UniProtKB-SubCell"/>
</dbReference>
<evidence type="ECO:0000256" key="14">
    <source>
        <dbReference type="ARBA" id="ARBA00039942"/>
    </source>
</evidence>
<feature type="region of interest" description="Disordered" evidence="15">
    <location>
        <begin position="164"/>
        <end position="198"/>
    </location>
</feature>
<feature type="region of interest" description="Disordered" evidence="15">
    <location>
        <begin position="245"/>
        <end position="265"/>
    </location>
</feature>
<proteinExistence type="inferred from homology"/>
<keyword evidence="5" id="KW-0963">Cytoplasm</keyword>
<comment type="function">
    <text evidence="12">Probably involved in the organization of the actin cytoskeleton by acting downstream of CDC42, inducing actin filament assembly. Alters CDC42-induced cell shape changes. In activated T-cells, may play a role in CDC42-mediated F-actin accumulation at the immunological synapse. May play a role in early contractile events in phagocytosis in macrophages.</text>
</comment>
<dbReference type="GO" id="GO:0005856">
    <property type="term" value="C:cytoskeleton"/>
    <property type="evidence" value="ECO:0007669"/>
    <property type="project" value="UniProtKB-SubCell"/>
</dbReference>
<evidence type="ECO:0000313" key="18">
    <source>
        <dbReference type="Proteomes" id="UP000314985"/>
    </source>
</evidence>
<dbReference type="CTD" id="56882"/>
<evidence type="ECO:0000256" key="4">
    <source>
        <dbReference type="ARBA" id="ARBA00022475"/>
    </source>
</evidence>
<dbReference type="GO" id="GO:0031267">
    <property type="term" value="F:small GTPase binding"/>
    <property type="evidence" value="ECO:0007669"/>
    <property type="project" value="InterPro"/>
</dbReference>
<keyword evidence="10" id="KW-0206">Cytoskeleton</keyword>
<dbReference type="Ensembl" id="ENSSSCT00060014289.1">
    <property type="protein sequence ID" value="ENSSSCP00060005537.1"/>
    <property type="gene ID" value="ENSSSCG00060010958.1"/>
</dbReference>
<dbReference type="GO" id="GO:0008360">
    <property type="term" value="P:regulation of cell shape"/>
    <property type="evidence" value="ECO:0007669"/>
    <property type="project" value="UniProtKB-KW"/>
</dbReference>
<gene>
    <name evidence="17" type="primary">CDC42SE1</name>
</gene>
<evidence type="ECO:0000256" key="10">
    <source>
        <dbReference type="ARBA" id="ARBA00023212"/>
    </source>
</evidence>
<dbReference type="Proteomes" id="UP000694725">
    <property type="component" value="Unplaced"/>
</dbReference>
<evidence type="ECO:0000256" key="9">
    <source>
        <dbReference type="ARBA" id="ARBA00023139"/>
    </source>
</evidence>
<feature type="domain" description="CRIB" evidence="16">
    <location>
        <begin position="216"/>
        <end position="229"/>
    </location>
</feature>
<evidence type="ECO:0000256" key="15">
    <source>
        <dbReference type="SAM" id="MobiDB-lite"/>
    </source>
</evidence>
<keyword evidence="6" id="KW-0581">Phagocytosis</keyword>
<keyword evidence="11" id="KW-0449">Lipoprotein</keyword>
<dbReference type="OrthoDB" id="5559822at2759"/>
<dbReference type="AlphaFoldDB" id="A0A4X1W1R4"/>
<evidence type="ECO:0000256" key="13">
    <source>
        <dbReference type="ARBA" id="ARBA00025895"/>
    </source>
</evidence>
<protein>
    <recommendedName>
        <fullName evidence="14">CDC42 small effector protein 1</fullName>
    </recommendedName>
</protein>